<dbReference type="Proteomes" id="UP001054837">
    <property type="component" value="Unassembled WGS sequence"/>
</dbReference>
<keyword evidence="2" id="KW-1185">Reference proteome</keyword>
<comment type="caution">
    <text evidence="1">The sequence shown here is derived from an EMBL/GenBank/DDBJ whole genome shotgun (WGS) entry which is preliminary data.</text>
</comment>
<organism evidence="1 2">
    <name type="scientific">Caerostris darwini</name>
    <dbReference type="NCBI Taxonomy" id="1538125"/>
    <lineage>
        <taxon>Eukaryota</taxon>
        <taxon>Metazoa</taxon>
        <taxon>Ecdysozoa</taxon>
        <taxon>Arthropoda</taxon>
        <taxon>Chelicerata</taxon>
        <taxon>Arachnida</taxon>
        <taxon>Araneae</taxon>
        <taxon>Araneomorphae</taxon>
        <taxon>Entelegynae</taxon>
        <taxon>Araneoidea</taxon>
        <taxon>Araneidae</taxon>
        <taxon>Caerostris</taxon>
    </lineage>
</organism>
<reference evidence="1 2" key="1">
    <citation type="submission" date="2021-06" db="EMBL/GenBank/DDBJ databases">
        <title>Caerostris darwini draft genome.</title>
        <authorList>
            <person name="Kono N."/>
            <person name="Arakawa K."/>
        </authorList>
    </citation>
    <scope>NUCLEOTIDE SEQUENCE [LARGE SCALE GENOMIC DNA]</scope>
</reference>
<gene>
    <name evidence="1" type="ORF">CDAR_419181</name>
</gene>
<evidence type="ECO:0000313" key="1">
    <source>
        <dbReference type="EMBL" id="GIX76438.1"/>
    </source>
</evidence>
<accession>A0AAV4MVN8</accession>
<dbReference type="AlphaFoldDB" id="A0AAV4MVN8"/>
<dbReference type="EMBL" id="BPLQ01000920">
    <property type="protein sequence ID" value="GIX76438.1"/>
    <property type="molecule type" value="Genomic_DNA"/>
</dbReference>
<name>A0AAV4MVN8_9ARAC</name>
<proteinExistence type="predicted"/>
<sequence length="167" mass="19019">MMTSGTWFYKTFNHETFDCGLPHTVGHVCPGEIVHSAMVGGTILFSHRGRVRCVFRRRTCRPVQKKERPGSVRERFRSVWGVPERCTRRTLRKGTGTTTTLSPPGVPTFRIIRQITKYSSSLRHRFMGKDYLDILSKPILHHEILSRTVVRRAGRGCSPASCAPRLP</sequence>
<evidence type="ECO:0000313" key="2">
    <source>
        <dbReference type="Proteomes" id="UP001054837"/>
    </source>
</evidence>
<protein>
    <submittedName>
        <fullName evidence="1">Uncharacterized protein</fullName>
    </submittedName>
</protein>